<keyword evidence="4" id="KW-0732">Signal</keyword>
<evidence type="ECO:0000256" key="4">
    <source>
        <dbReference type="SAM" id="SignalP"/>
    </source>
</evidence>
<proteinExistence type="predicted"/>
<accession>A0A9W7FG98</accession>
<gene>
    <name evidence="5" type="ORF">TrLO_g12248</name>
</gene>
<keyword evidence="2" id="KW-0934">Plastid</keyword>
<name>A0A9W7FG98_9STRA</name>
<dbReference type="Pfam" id="PF06799">
    <property type="entry name" value="CGLD27-like"/>
    <property type="match status" value="1"/>
</dbReference>
<dbReference type="EMBL" id="BRXW01000165">
    <property type="protein sequence ID" value="GMI11590.1"/>
    <property type="molecule type" value="Genomic_DNA"/>
</dbReference>
<feature type="transmembrane region" description="Helical" evidence="3">
    <location>
        <begin position="143"/>
        <end position="163"/>
    </location>
</feature>
<evidence type="ECO:0000256" key="3">
    <source>
        <dbReference type="SAM" id="Phobius"/>
    </source>
</evidence>
<dbReference type="Proteomes" id="UP001165122">
    <property type="component" value="Unassembled WGS sequence"/>
</dbReference>
<keyword evidence="3" id="KW-0472">Membrane</keyword>
<keyword evidence="3" id="KW-0812">Transmembrane</keyword>
<feature type="signal peptide" evidence="4">
    <location>
        <begin position="1"/>
        <end position="20"/>
    </location>
</feature>
<dbReference type="PANTHER" id="PTHR34214">
    <property type="match status" value="1"/>
</dbReference>
<protein>
    <submittedName>
        <fullName evidence="5">Uncharacterized protein</fullName>
    </submittedName>
</protein>
<evidence type="ECO:0000256" key="2">
    <source>
        <dbReference type="ARBA" id="ARBA00022640"/>
    </source>
</evidence>
<dbReference type="GO" id="GO:0009536">
    <property type="term" value="C:plastid"/>
    <property type="evidence" value="ECO:0007669"/>
    <property type="project" value="UniProtKB-SubCell"/>
</dbReference>
<dbReference type="AlphaFoldDB" id="A0A9W7FG98"/>
<keyword evidence="3" id="KW-1133">Transmembrane helix</keyword>
<comment type="caution">
    <text evidence="5">The sequence shown here is derived from an EMBL/GenBank/DDBJ whole genome shotgun (WGS) entry which is preliminary data.</text>
</comment>
<evidence type="ECO:0000313" key="6">
    <source>
        <dbReference type="Proteomes" id="UP001165122"/>
    </source>
</evidence>
<organism evidence="5 6">
    <name type="scientific">Triparma laevis f. longispina</name>
    <dbReference type="NCBI Taxonomy" id="1714387"/>
    <lineage>
        <taxon>Eukaryota</taxon>
        <taxon>Sar</taxon>
        <taxon>Stramenopiles</taxon>
        <taxon>Ochrophyta</taxon>
        <taxon>Bolidophyceae</taxon>
        <taxon>Parmales</taxon>
        <taxon>Triparmaceae</taxon>
        <taxon>Triparma</taxon>
    </lineage>
</organism>
<feature type="transmembrane region" description="Helical" evidence="3">
    <location>
        <begin position="210"/>
        <end position="230"/>
    </location>
</feature>
<dbReference type="InterPro" id="IPR009631">
    <property type="entry name" value="CGLD27-like"/>
</dbReference>
<feature type="transmembrane region" description="Helical" evidence="3">
    <location>
        <begin position="109"/>
        <end position="131"/>
    </location>
</feature>
<evidence type="ECO:0000256" key="1">
    <source>
        <dbReference type="ARBA" id="ARBA00004474"/>
    </source>
</evidence>
<feature type="chain" id="PRO_5040775517" evidence="4">
    <location>
        <begin position="21"/>
        <end position="285"/>
    </location>
</feature>
<evidence type="ECO:0000313" key="5">
    <source>
        <dbReference type="EMBL" id="GMI11590.1"/>
    </source>
</evidence>
<reference evidence="6" key="1">
    <citation type="journal article" date="2023" name="Commun. Biol.">
        <title>Genome analysis of Parmales, the sister group of diatoms, reveals the evolutionary specialization of diatoms from phago-mixotrophs to photoautotrophs.</title>
        <authorList>
            <person name="Ban H."/>
            <person name="Sato S."/>
            <person name="Yoshikawa S."/>
            <person name="Yamada K."/>
            <person name="Nakamura Y."/>
            <person name="Ichinomiya M."/>
            <person name="Sato N."/>
            <person name="Blanc-Mathieu R."/>
            <person name="Endo H."/>
            <person name="Kuwata A."/>
            <person name="Ogata H."/>
        </authorList>
    </citation>
    <scope>NUCLEOTIDE SEQUENCE [LARGE SCALE GENOMIC DNA]</scope>
    <source>
        <strain evidence="6">NIES 3700</strain>
    </source>
</reference>
<dbReference type="PANTHER" id="PTHR34214:SF3">
    <property type="entry name" value="PROTEIN CONSERVED IN THE GREEN LINEAGE AND DIATOMS 27, CHLOROPLASTIC"/>
    <property type="match status" value="1"/>
</dbReference>
<dbReference type="OrthoDB" id="192326at2759"/>
<keyword evidence="6" id="KW-1185">Reference proteome</keyword>
<comment type="subcellular location">
    <subcellularLocation>
        <location evidence="1">Plastid</location>
    </subcellularLocation>
</comment>
<sequence length="285" mass="31936">MRGIFFCLFLALISPELARCYVLRPPVQVYGGFEPCASFASSRASCSALTSSTRLRYKSGGENVGKEYQKFSGDEVIPEDQLPVYEYQQLIQQPFFDWPLNPNLKLKLLLLYASLTALISYPITTATYTLPGYEIQKLTSANLGSLTFTIIFLIRLFSGWSYIGSRLKSDFIAYEETGWYDGAVEKKSEQSKIRDKMIYMDDVEPVVNKLKLALVTLTFGWVLSCGAFTLSANAKPLFNEYNPDFLNELVKDDKLADIAARKSNGKPTYCDSRYYKALAGGGQGC</sequence>